<evidence type="ECO:0000313" key="2">
    <source>
        <dbReference type="Proteomes" id="UP000316639"/>
    </source>
</evidence>
<gene>
    <name evidence="1" type="ORF">FKR81_31715</name>
</gene>
<dbReference type="OrthoDB" id="4241209at2"/>
<evidence type="ECO:0000313" key="1">
    <source>
        <dbReference type="EMBL" id="TWP47532.1"/>
    </source>
</evidence>
<dbReference type="Proteomes" id="UP000316639">
    <property type="component" value="Unassembled WGS sequence"/>
</dbReference>
<protein>
    <submittedName>
        <fullName evidence="1">Uncharacterized protein</fullName>
    </submittedName>
</protein>
<name>A0A563EKI2_9PSEU</name>
<accession>A0A563EKI2</accession>
<dbReference type="RefSeq" id="WP_146357589.1">
    <property type="nucleotide sequence ID" value="NZ_VOBR01000025.1"/>
</dbReference>
<reference evidence="1 2" key="1">
    <citation type="submission" date="2019-07" db="EMBL/GenBank/DDBJ databases">
        <title>Lentzea xizangensis sp. nov., isolated from Qinghai-Tibetan Plateau Soils.</title>
        <authorList>
            <person name="Huang J."/>
        </authorList>
    </citation>
    <scope>NUCLEOTIDE SEQUENCE [LARGE SCALE GENOMIC DNA]</scope>
    <source>
        <strain evidence="1 2">FXJ1.1311</strain>
    </source>
</reference>
<dbReference type="AlphaFoldDB" id="A0A563EKI2"/>
<dbReference type="EMBL" id="VOBR01000025">
    <property type="protein sequence ID" value="TWP47532.1"/>
    <property type="molecule type" value="Genomic_DNA"/>
</dbReference>
<proteinExistence type="predicted"/>
<organism evidence="1 2">
    <name type="scientific">Lentzea tibetensis</name>
    <dbReference type="NCBI Taxonomy" id="2591470"/>
    <lineage>
        <taxon>Bacteria</taxon>
        <taxon>Bacillati</taxon>
        <taxon>Actinomycetota</taxon>
        <taxon>Actinomycetes</taxon>
        <taxon>Pseudonocardiales</taxon>
        <taxon>Pseudonocardiaceae</taxon>
        <taxon>Lentzea</taxon>
    </lineage>
</organism>
<keyword evidence="2" id="KW-1185">Reference proteome</keyword>
<sequence length="74" mass="8623">MKDPLTAWDGPFPYDVFADIGITPESSHAEVQNASFKLLRDNRFTHEARVAWDELRLRDRRLFVDLFVFPGGDR</sequence>
<comment type="caution">
    <text evidence="1">The sequence shown here is derived from an EMBL/GenBank/DDBJ whole genome shotgun (WGS) entry which is preliminary data.</text>
</comment>